<dbReference type="NCBIfam" id="TIGR01433">
    <property type="entry name" value="CyoA"/>
    <property type="match status" value="1"/>
</dbReference>
<dbReference type="Gene3D" id="1.10.287.90">
    <property type="match status" value="1"/>
</dbReference>
<evidence type="ECO:0000256" key="16">
    <source>
        <dbReference type="SAM" id="Phobius"/>
    </source>
</evidence>
<evidence type="ECO:0000256" key="13">
    <source>
        <dbReference type="ARBA" id="ARBA00023288"/>
    </source>
</evidence>
<keyword evidence="4 14" id="KW-1003">Cell membrane</keyword>
<dbReference type="InterPro" id="IPR036257">
    <property type="entry name" value="Cyt_c_oxidase_su2_TM_sf"/>
</dbReference>
<dbReference type="CDD" id="cd04212">
    <property type="entry name" value="CuRO_UO_II"/>
    <property type="match status" value="1"/>
</dbReference>
<evidence type="ECO:0000256" key="14">
    <source>
        <dbReference type="PIRNR" id="PIRNR000292"/>
    </source>
</evidence>
<evidence type="ECO:0000256" key="9">
    <source>
        <dbReference type="ARBA" id="ARBA00022989"/>
    </source>
</evidence>
<comment type="similarity">
    <text evidence="2 14">Belongs to the cytochrome c oxidase subunit 2 family.</text>
</comment>
<keyword evidence="9 16" id="KW-1133">Transmembrane helix</keyword>
<keyword evidence="11 14" id="KW-0472">Membrane</keyword>
<comment type="caution">
    <text evidence="19">The sequence shown here is derived from an EMBL/GenBank/DDBJ whole genome shotgun (WGS) entry which is preliminary data.</text>
</comment>
<evidence type="ECO:0000256" key="15">
    <source>
        <dbReference type="SAM" id="MobiDB-lite"/>
    </source>
</evidence>
<keyword evidence="8 14" id="KW-0249">Electron transport</keyword>
<evidence type="ECO:0000259" key="18">
    <source>
        <dbReference type="PROSITE" id="PS50999"/>
    </source>
</evidence>
<feature type="domain" description="Cytochrome oxidase subunit II transmembrane region profile" evidence="18">
    <location>
        <begin position="28"/>
        <end position="124"/>
    </location>
</feature>
<dbReference type="PANTHER" id="PTHR22888">
    <property type="entry name" value="CYTOCHROME C OXIDASE, SUBUNIT II"/>
    <property type="match status" value="1"/>
</dbReference>
<dbReference type="PROSITE" id="PS50999">
    <property type="entry name" value="COX2_TM"/>
    <property type="match status" value="1"/>
</dbReference>
<evidence type="ECO:0000256" key="12">
    <source>
        <dbReference type="ARBA" id="ARBA00023139"/>
    </source>
</evidence>
<evidence type="ECO:0000256" key="7">
    <source>
        <dbReference type="ARBA" id="ARBA00022729"/>
    </source>
</evidence>
<name>A0ABV2AZC8_9GAMM</name>
<keyword evidence="12" id="KW-0564">Palmitate</keyword>
<keyword evidence="20" id="KW-1185">Reference proteome</keyword>
<keyword evidence="5 14" id="KW-0679">Respiratory chain</keyword>
<evidence type="ECO:0000256" key="11">
    <source>
        <dbReference type="ARBA" id="ARBA00023136"/>
    </source>
</evidence>
<evidence type="ECO:0000256" key="6">
    <source>
        <dbReference type="ARBA" id="ARBA00022692"/>
    </source>
</evidence>
<evidence type="ECO:0000256" key="2">
    <source>
        <dbReference type="ARBA" id="ARBA00007866"/>
    </source>
</evidence>
<dbReference type="InterPro" id="IPR045187">
    <property type="entry name" value="CcO_II"/>
</dbReference>
<evidence type="ECO:0000313" key="20">
    <source>
        <dbReference type="Proteomes" id="UP001460888"/>
    </source>
</evidence>
<dbReference type="Pfam" id="PF06481">
    <property type="entry name" value="COX_ARM"/>
    <property type="match status" value="1"/>
</dbReference>
<dbReference type="PANTHER" id="PTHR22888:SF18">
    <property type="entry name" value="CYTOCHROME BO(3) UBIQUINOL OXIDASE SUBUNIT 2"/>
    <property type="match status" value="1"/>
</dbReference>
<evidence type="ECO:0000256" key="5">
    <source>
        <dbReference type="ARBA" id="ARBA00022660"/>
    </source>
</evidence>
<dbReference type="InterPro" id="IPR008972">
    <property type="entry name" value="Cupredoxin"/>
</dbReference>
<organism evidence="19 20">
    <name type="scientific">Salinisphaera dokdonensis CL-ES53</name>
    <dbReference type="NCBI Taxonomy" id="1304272"/>
    <lineage>
        <taxon>Bacteria</taxon>
        <taxon>Pseudomonadati</taxon>
        <taxon>Pseudomonadota</taxon>
        <taxon>Gammaproteobacteria</taxon>
        <taxon>Salinisphaerales</taxon>
        <taxon>Salinisphaeraceae</taxon>
        <taxon>Salinisphaera</taxon>
    </lineage>
</organism>
<comment type="subcellular location">
    <subcellularLocation>
        <location evidence="1">Cell membrane</location>
        <topology evidence="1">Multi-pass membrane protein</topology>
    </subcellularLocation>
</comment>
<dbReference type="PROSITE" id="PS50857">
    <property type="entry name" value="COX2_CUA"/>
    <property type="match status" value="1"/>
</dbReference>
<keyword evidence="3 14" id="KW-0813">Transport</keyword>
<feature type="transmembrane region" description="Helical" evidence="16">
    <location>
        <begin position="49"/>
        <end position="75"/>
    </location>
</feature>
<protein>
    <recommendedName>
        <fullName evidence="14">Ubiquinol oxidase subunit 2</fullName>
    </recommendedName>
</protein>
<dbReference type="Proteomes" id="UP001460888">
    <property type="component" value="Unassembled WGS sequence"/>
</dbReference>
<feature type="region of interest" description="Disordered" evidence="15">
    <location>
        <begin position="293"/>
        <end position="313"/>
    </location>
</feature>
<dbReference type="InterPro" id="IPR034227">
    <property type="entry name" value="CuRO_UO_II"/>
</dbReference>
<dbReference type="InterPro" id="IPR002429">
    <property type="entry name" value="CcO_II-like_C"/>
</dbReference>
<dbReference type="Pfam" id="PF00116">
    <property type="entry name" value="COX2"/>
    <property type="match status" value="1"/>
</dbReference>
<proteinExistence type="inferred from homology"/>
<keyword evidence="6 16" id="KW-0812">Transmembrane</keyword>
<reference evidence="19 20" key="1">
    <citation type="submission" date="2013-03" db="EMBL/GenBank/DDBJ databases">
        <title>Salinisphaera dokdonensis CL-ES53 Genome Sequencing.</title>
        <authorList>
            <person name="Li C."/>
            <person name="Lai Q."/>
            <person name="Shao Z."/>
        </authorList>
    </citation>
    <scope>NUCLEOTIDE SEQUENCE [LARGE SCALE GENOMIC DNA]</scope>
    <source>
        <strain evidence="19 20">CL-ES53</strain>
    </source>
</reference>
<dbReference type="InterPro" id="IPR010514">
    <property type="entry name" value="COX_ARM"/>
</dbReference>
<evidence type="ECO:0000256" key="10">
    <source>
        <dbReference type="ARBA" id="ARBA00023002"/>
    </source>
</evidence>
<evidence type="ECO:0000259" key="17">
    <source>
        <dbReference type="PROSITE" id="PS50857"/>
    </source>
</evidence>
<evidence type="ECO:0000256" key="4">
    <source>
        <dbReference type="ARBA" id="ARBA00022475"/>
    </source>
</evidence>
<dbReference type="InterPro" id="IPR011759">
    <property type="entry name" value="Cyt_c_oxidase_su2_TM_dom"/>
</dbReference>
<evidence type="ECO:0000313" key="19">
    <source>
        <dbReference type="EMBL" id="MES1928695.1"/>
    </source>
</evidence>
<dbReference type="InterPro" id="IPR006333">
    <property type="entry name" value="Cyt_o_ubiquinol_oxidase_su2"/>
</dbReference>
<evidence type="ECO:0000256" key="1">
    <source>
        <dbReference type="ARBA" id="ARBA00004651"/>
    </source>
</evidence>
<feature type="domain" description="Cytochrome oxidase subunit II copper A binding" evidence="17">
    <location>
        <begin position="130"/>
        <end position="242"/>
    </location>
</feature>
<evidence type="ECO:0000256" key="3">
    <source>
        <dbReference type="ARBA" id="ARBA00022448"/>
    </source>
</evidence>
<gene>
    <name evidence="19" type="ORF">SADO_05530</name>
</gene>
<dbReference type="PIRSF" id="PIRSF000292">
    <property type="entry name" value="Ubi_od_II"/>
    <property type="match status" value="1"/>
</dbReference>
<sequence length="313" mass="35320">MRRLRVPLIVVLPLLLSACSAQWFIDTFYLNELVTFFTAGPVAAYQRNVMLFTFTVMLFVLVPVVGFTLWFAWHYRAANQKNTYTPNWHHSTVLEVFLWGGPVAIILILALMTVVSTYDLDPYKPIESENEPIRVQAIAMDWKWLFIYPDYDVAVVSELAMPVDTPLQIDLTSASVMNAFMIPRLGSQIMAMSGMRTRLHLMASERGEFFGKNYQYSGDGFADMRFQALSLSQQGFDDWLAKVRASGRALDLDAYRALVQPSKKVDPIYYSSAPDGLFGYVMHRFQVGDGKVPPDAVPSDLTADDVAQHGHAH</sequence>
<keyword evidence="10 14" id="KW-0560">Oxidoreductase</keyword>
<dbReference type="SUPFAM" id="SSF81464">
    <property type="entry name" value="Cytochrome c oxidase subunit II-like, transmembrane region"/>
    <property type="match status" value="1"/>
</dbReference>
<dbReference type="RefSeq" id="WP_353109912.1">
    <property type="nucleotide sequence ID" value="NZ_APND01000001.1"/>
</dbReference>
<accession>A0ABV2AZC8</accession>
<keyword evidence="13" id="KW-0449">Lipoprotein</keyword>
<dbReference type="SUPFAM" id="SSF49503">
    <property type="entry name" value="Cupredoxins"/>
    <property type="match status" value="1"/>
</dbReference>
<evidence type="ECO:0000256" key="8">
    <source>
        <dbReference type="ARBA" id="ARBA00022982"/>
    </source>
</evidence>
<keyword evidence="7" id="KW-0732">Signal</keyword>
<feature type="transmembrane region" description="Helical" evidence="16">
    <location>
        <begin position="96"/>
        <end position="118"/>
    </location>
</feature>
<dbReference type="PROSITE" id="PS51257">
    <property type="entry name" value="PROKAR_LIPOPROTEIN"/>
    <property type="match status" value="1"/>
</dbReference>
<dbReference type="EMBL" id="APND01000001">
    <property type="protein sequence ID" value="MES1928695.1"/>
    <property type="molecule type" value="Genomic_DNA"/>
</dbReference>
<dbReference type="Gene3D" id="2.60.40.420">
    <property type="entry name" value="Cupredoxins - blue copper proteins"/>
    <property type="match status" value="1"/>
</dbReference>